<dbReference type="InterPro" id="IPR003489">
    <property type="entry name" value="RHF/RaiA"/>
</dbReference>
<gene>
    <name evidence="1" type="primary">raiA</name>
    <name evidence="1" type="ORF">F7D20_06565</name>
</gene>
<evidence type="ECO:0000313" key="1">
    <source>
        <dbReference type="EMBL" id="MQP11628.1"/>
    </source>
</evidence>
<comment type="caution">
    <text evidence="1">The sequence shown here is derived from an EMBL/GenBank/DDBJ whole genome shotgun (WGS) entry which is preliminary data.</text>
</comment>
<evidence type="ECO:0000313" key="2">
    <source>
        <dbReference type="Proteomes" id="UP000384372"/>
    </source>
</evidence>
<dbReference type="InterPro" id="IPR036567">
    <property type="entry name" value="RHF-like"/>
</dbReference>
<dbReference type="Gene3D" id="3.30.160.100">
    <property type="entry name" value="Ribosome hibernation promotion factor-like"/>
    <property type="match status" value="1"/>
</dbReference>
<dbReference type="RefSeq" id="WP_022251328.1">
    <property type="nucleotide sequence ID" value="NZ_JAHOER010000048.1"/>
</dbReference>
<sequence length="99" mass="11395">MEIKIQSIHFDATEKLQAFIEKKVAKLEKTYEDIQKVEVQLKVVKPATAMNKEVQLEVAVPGSKLFVEKVCDTFEEGIDLTVDAMKVQLTKFKEKMRNH</sequence>
<protein>
    <submittedName>
        <fullName evidence="1">Ribosome-associated translation inhibitor RaiA</fullName>
    </submittedName>
</protein>
<keyword evidence="2" id="KW-1185">Reference proteome</keyword>
<reference evidence="1 2" key="1">
    <citation type="submission" date="2019-09" db="EMBL/GenBank/DDBJ databases">
        <title>Distinct polysaccharide growth profiles of human intestinal Prevotella copri isolates.</title>
        <authorList>
            <person name="Fehlner-Peach H."/>
            <person name="Magnabosco C."/>
            <person name="Raghavan V."/>
            <person name="Scher J.U."/>
            <person name="Tett A."/>
            <person name="Cox L.M."/>
            <person name="Gottsegen C."/>
            <person name="Watters A."/>
            <person name="Wiltshire- Gordon J.D."/>
            <person name="Segata N."/>
            <person name="Bonneau R."/>
            <person name="Littman D.R."/>
        </authorList>
    </citation>
    <scope>NUCLEOTIDE SEQUENCE [LARGE SCALE GENOMIC DNA]</scope>
    <source>
        <strain evidence="2">iAQ1173</strain>
    </source>
</reference>
<dbReference type="SUPFAM" id="SSF69754">
    <property type="entry name" value="Ribosome binding protein Y (YfiA homologue)"/>
    <property type="match status" value="1"/>
</dbReference>
<dbReference type="Pfam" id="PF02482">
    <property type="entry name" value="Ribosomal_S30AE"/>
    <property type="match status" value="1"/>
</dbReference>
<dbReference type="EMBL" id="VZAD01000056">
    <property type="protein sequence ID" value="MQP11628.1"/>
    <property type="molecule type" value="Genomic_DNA"/>
</dbReference>
<dbReference type="NCBIfam" id="TIGR00741">
    <property type="entry name" value="yfiA"/>
    <property type="match status" value="1"/>
</dbReference>
<dbReference type="OrthoDB" id="9808702at2"/>
<organism evidence="1 2">
    <name type="scientific">Segatella copri</name>
    <dbReference type="NCBI Taxonomy" id="165179"/>
    <lineage>
        <taxon>Bacteria</taxon>
        <taxon>Pseudomonadati</taxon>
        <taxon>Bacteroidota</taxon>
        <taxon>Bacteroidia</taxon>
        <taxon>Bacteroidales</taxon>
        <taxon>Prevotellaceae</taxon>
        <taxon>Segatella</taxon>
    </lineage>
</organism>
<dbReference type="AlphaFoldDB" id="A0A6A7WBA4"/>
<name>A0A6A7WBA4_9BACT</name>
<proteinExistence type="predicted"/>
<accession>A0A6A7WBA4</accession>
<dbReference type="CDD" id="cd00552">
    <property type="entry name" value="RaiA"/>
    <property type="match status" value="1"/>
</dbReference>
<dbReference type="Proteomes" id="UP000384372">
    <property type="component" value="Unassembled WGS sequence"/>
</dbReference>